<feature type="compositionally biased region" description="Polar residues" evidence="8">
    <location>
        <begin position="844"/>
        <end position="860"/>
    </location>
</feature>
<dbReference type="RefSeq" id="XP_007920071.1">
    <property type="nucleotide sequence ID" value="XM_007921880.1"/>
</dbReference>
<dbReference type="PANTHER" id="PTHR13018:SF149">
    <property type="entry name" value="DOMAIN PROTEIN, PUTATIVE (AFU_ORTHOLOGUE AFUA_3G11660)-RELATED"/>
    <property type="match status" value="1"/>
</dbReference>
<feature type="domain" description="CSC1/OSCA1-like N-terminal transmembrane" evidence="11">
    <location>
        <begin position="32"/>
        <end position="183"/>
    </location>
</feature>
<feature type="transmembrane region" description="Helical" evidence="9">
    <location>
        <begin position="32"/>
        <end position="52"/>
    </location>
</feature>
<evidence type="ECO:0000259" key="12">
    <source>
        <dbReference type="Pfam" id="PF14703"/>
    </source>
</evidence>
<dbReference type="Pfam" id="PF13967">
    <property type="entry name" value="RSN1_TM"/>
    <property type="match status" value="1"/>
</dbReference>
<accession>N1Q7K2</accession>
<protein>
    <recommendedName>
        <fullName evidence="15">DUF221-domain-containing protein</fullName>
    </recommendedName>
</protein>
<proteinExistence type="inferred from homology"/>
<dbReference type="InterPro" id="IPR027815">
    <property type="entry name" value="CSC1/OSCA1-like_cyt"/>
</dbReference>
<dbReference type="Proteomes" id="UP000016932">
    <property type="component" value="Unassembled WGS sequence"/>
</dbReference>
<dbReference type="KEGG" id="pfj:MYCFIDRAFT_51176"/>
<dbReference type="GeneID" id="19339963"/>
<feature type="transmembrane region" description="Helical" evidence="9">
    <location>
        <begin position="435"/>
        <end position="455"/>
    </location>
</feature>
<feature type="domain" description="CSC1/OSCA1-like cytosolic" evidence="12">
    <location>
        <begin position="206"/>
        <end position="375"/>
    </location>
</feature>
<name>N1Q7K2_PSEFD</name>
<feature type="transmembrane region" description="Helical" evidence="9">
    <location>
        <begin position="116"/>
        <end position="133"/>
    </location>
</feature>
<dbReference type="VEuPathDB" id="FungiDB:MYCFIDRAFT_51176"/>
<evidence type="ECO:0000256" key="4">
    <source>
        <dbReference type="ARBA" id="ARBA00022692"/>
    </source>
</evidence>
<dbReference type="OrthoDB" id="2150324at2759"/>
<feature type="region of interest" description="Disordered" evidence="8">
    <location>
        <begin position="277"/>
        <end position="296"/>
    </location>
</feature>
<evidence type="ECO:0008006" key="15">
    <source>
        <dbReference type="Google" id="ProtNLM"/>
    </source>
</evidence>
<organism evidence="13 14">
    <name type="scientific">Pseudocercospora fijiensis (strain CIRAD86)</name>
    <name type="common">Black leaf streak disease fungus</name>
    <name type="synonym">Mycosphaerella fijiensis</name>
    <dbReference type="NCBI Taxonomy" id="383855"/>
    <lineage>
        <taxon>Eukaryota</taxon>
        <taxon>Fungi</taxon>
        <taxon>Dikarya</taxon>
        <taxon>Ascomycota</taxon>
        <taxon>Pezizomycotina</taxon>
        <taxon>Dothideomycetes</taxon>
        <taxon>Dothideomycetidae</taxon>
        <taxon>Mycosphaerellales</taxon>
        <taxon>Mycosphaerellaceae</taxon>
        <taxon>Pseudocercospora</taxon>
    </lineage>
</organism>
<dbReference type="Pfam" id="PF14703">
    <property type="entry name" value="PHM7_cyt"/>
    <property type="match status" value="1"/>
</dbReference>
<dbReference type="GO" id="GO:0005886">
    <property type="term" value="C:plasma membrane"/>
    <property type="evidence" value="ECO:0007669"/>
    <property type="project" value="TreeGrafter"/>
</dbReference>
<feature type="transmembrane region" description="Helical" evidence="9">
    <location>
        <begin position="672"/>
        <end position="694"/>
    </location>
</feature>
<evidence type="ECO:0000259" key="11">
    <source>
        <dbReference type="Pfam" id="PF13967"/>
    </source>
</evidence>
<keyword evidence="6 9" id="KW-0472">Membrane</keyword>
<feature type="domain" description="CSC1/OSCA1-like 7TM region" evidence="10">
    <location>
        <begin position="388"/>
        <end position="660"/>
    </location>
</feature>
<feature type="transmembrane region" description="Helical" evidence="9">
    <location>
        <begin position="388"/>
        <end position="415"/>
    </location>
</feature>
<feature type="transmembrane region" description="Helical" evidence="9">
    <location>
        <begin position="589"/>
        <end position="616"/>
    </location>
</feature>
<feature type="transmembrane region" description="Helical" evidence="9">
    <location>
        <begin position="647"/>
        <end position="666"/>
    </location>
</feature>
<feature type="compositionally biased region" description="Polar residues" evidence="8">
    <location>
        <begin position="871"/>
        <end position="883"/>
    </location>
</feature>
<sequence length="999" mass="113224">MAIPMAPRDTTDAFLDSLKDPFASALAGESTLAGLITSMVLAGALALLFCFLRPYNNVVYATRAKYADSKHAPPPVNKGLFGWVPPIMKTREQDLVERVGLDAAVFMRVCRMLRNIFSIMAVLGCGIIIPVNLKYSAQQEYANGVGFFYRMMPQYMYGSPGFWAYVVVAWLFDIVICYFLWRNYRAVAKLRRQYFDSEEYQRSLSSRTLLLTDIPKELRSDEGIARITDEVKATHDMPKTSIARNVKDLPDLVEDHEACVRELEEHLAKYLKNPDRLPATRPTCKPHKKDKSYGSYSKGQKVDAIEYLTSRIKELELEIKEVRQSVDKRNAMSFGFASYESIPTAHSVAYAARDKKPQGAFIHLAPKPNALIWKNLNMLRKQRKRADFVNGMWITVLTLLWVVPNIMIAVFLSNLNNIGKLWPAFQQNLQRNRTWWAIVQGVAAPAITMAFYFYLPAIFRKLCIKAGDITKSSRERHVFRNLYSFFMFNNLIVFSLFSSVWSWVADLVGGKPFADSQPFHQVMVGLCTVSPYWICWMLQRNLGAAVDLSQLWTLIWGSFSRRFLSPTPRRLIELSAPQGFDYAGYYNYFVFYSTVAVTFATIQPLVLPVTAFYFWMDSFMKKYLIMYVFITKYESGGMFWRSVYNRILFLTFFGNLIVALIIAAQANTFSEVNWSMLGCLAPLPFLIIGFKVYCKKTFDDYIHYYQTGKAMRDSEYHAGVTDGKKRKGDKIAIRFGHPVLYKPLITPMVSSKSQHLLKQIYTGRTSQEADTATIAGYKDVYMDSMDHANPGKTKVSASGPMGWEVVNENQMDFEHYKNRPEFRDEAGGEGELYGRDGDIIRPGTPSSVMTGFTRTGTWESDMNGVGHGHSRSISQPWVQSRSRSQSRDPNSRDSSTTRVAEGGYTMPAGYHQTPAMRGESPMGMGRSNMSRPESRERLFGSAAGMGQSSPGEHPLMQTGTPGGYGPVRYGNVPGDTPGYHSGDEDTSYDYFRRGRTQGR</sequence>
<keyword evidence="3" id="KW-0813">Transport</keyword>
<comment type="similarity">
    <text evidence="2">Belongs to the CSC1 (TC 1.A.17) family.</text>
</comment>
<feature type="transmembrane region" description="Helical" evidence="9">
    <location>
        <begin position="482"/>
        <end position="504"/>
    </location>
</feature>
<dbReference type="InterPro" id="IPR003864">
    <property type="entry name" value="CSC1/OSCA1-like_7TM"/>
</dbReference>
<evidence type="ECO:0000256" key="6">
    <source>
        <dbReference type="ARBA" id="ARBA00023136"/>
    </source>
</evidence>
<feature type="region of interest" description="Disordered" evidence="8">
    <location>
        <begin position="821"/>
        <end position="999"/>
    </location>
</feature>
<dbReference type="InterPro" id="IPR032880">
    <property type="entry name" value="CSC1/OSCA1-like_N"/>
</dbReference>
<dbReference type="EMBL" id="KB446555">
    <property type="protein sequence ID" value="EME88659.1"/>
    <property type="molecule type" value="Genomic_DNA"/>
</dbReference>
<evidence type="ECO:0000256" key="5">
    <source>
        <dbReference type="ARBA" id="ARBA00022989"/>
    </source>
</evidence>
<evidence type="ECO:0000313" key="13">
    <source>
        <dbReference type="EMBL" id="EME88659.1"/>
    </source>
</evidence>
<keyword evidence="4 9" id="KW-0812">Transmembrane</keyword>
<comment type="subcellular location">
    <subcellularLocation>
        <location evidence="1">Membrane</location>
        <topology evidence="1">Multi-pass membrane protein</topology>
    </subcellularLocation>
</comment>
<evidence type="ECO:0000256" key="3">
    <source>
        <dbReference type="ARBA" id="ARBA00022448"/>
    </source>
</evidence>
<dbReference type="InterPro" id="IPR045122">
    <property type="entry name" value="Csc1-like"/>
</dbReference>
<evidence type="ECO:0000256" key="2">
    <source>
        <dbReference type="ARBA" id="ARBA00007779"/>
    </source>
</evidence>
<reference evidence="13 14" key="1">
    <citation type="journal article" date="2012" name="PLoS Pathog.">
        <title>Diverse lifestyles and strategies of plant pathogenesis encoded in the genomes of eighteen Dothideomycetes fungi.</title>
        <authorList>
            <person name="Ohm R.A."/>
            <person name="Feau N."/>
            <person name="Henrissat B."/>
            <person name="Schoch C.L."/>
            <person name="Horwitz B.A."/>
            <person name="Barry K.W."/>
            <person name="Condon B.J."/>
            <person name="Copeland A.C."/>
            <person name="Dhillon B."/>
            <person name="Glaser F."/>
            <person name="Hesse C.N."/>
            <person name="Kosti I."/>
            <person name="LaButti K."/>
            <person name="Lindquist E.A."/>
            <person name="Lucas S."/>
            <person name="Salamov A.A."/>
            <person name="Bradshaw R.E."/>
            <person name="Ciuffetti L."/>
            <person name="Hamelin R.C."/>
            <person name="Kema G.H.J."/>
            <person name="Lawrence C."/>
            <person name="Scott J.A."/>
            <person name="Spatafora J.W."/>
            <person name="Turgeon B.G."/>
            <person name="de Wit P.J.G.M."/>
            <person name="Zhong S."/>
            <person name="Goodwin S.B."/>
            <person name="Grigoriev I.V."/>
        </authorList>
    </citation>
    <scope>NUCLEOTIDE SEQUENCE [LARGE SCALE GENOMIC DNA]</scope>
    <source>
        <strain evidence="13 14">CIRAD86</strain>
    </source>
</reference>
<dbReference type="Pfam" id="PF02714">
    <property type="entry name" value="RSN1_7TM"/>
    <property type="match status" value="1"/>
</dbReference>
<gene>
    <name evidence="13" type="ORF">MYCFIDRAFT_51176</name>
</gene>
<feature type="coiled-coil region" evidence="7">
    <location>
        <begin position="305"/>
        <end position="332"/>
    </location>
</feature>
<dbReference type="eggNOG" id="KOG1134">
    <property type="taxonomic scope" value="Eukaryota"/>
</dbReference>
<dbReference type="HOGENOM" id="CLU_009187_1_0_1"/>
<keyword evidence="5 9" id="KW-1133">Transmembrane helix</keyword>
<evidence type="ECO:0000256" key="7">
    <source>
        <dbReference type="SAM" id="Coils"/>
    </source>
</evidence>
<feature type="transmembrane region" description="Helical" evidence="9">
    <location>
        <begin position="162"/>
        <end position="181"/>
    </location>
</feature>
<evidence type="ECO:0000313" key="14">
    <source>
        <dbReference type="Proteomes" id="UP000016932"/>
    </source>
</evidence>
<feature type="compositionally biased region" description="Basic and acidic residues" evidence="8">
    <location>
        <begin position="821"/>
        <end position="839"/>
    </location>
</feature>
<evidence type="ECO:0000256" key="1">
    <source>
        <dbReference type="ARBA" id="ARBA00004141"/>
    </source>
</evidence>
<dbReference type="PANTHER" id="PTHR13018">
    <property type="entry name" value="PROBABLE MEMBRANE PROTEIN DUF221-RELATED"/>
    <property type="match status" value="1"/>
</dbReference>
<dbReference type="AlphaFoldDB" id="N1Q7K2"/>
<evidence type="ECO:0000256" key="8">
    <source>
        <dbReference type="SAM" id="MobiDB-lite"/>
    </source>
</evidence>
<dbReference type="GO" id="GO:0005227">
    <property type="term" value="F:calcium-activated cation channel activity"/>
    <property type="evidence" value="ECO:0007669"/>
    <property type="project" value="InterPro"/>
</dbReference>
<keyword evidence="7" id="KW-0175">Coiled coil</keyword>
<keyword evidence="14" id="KW-1185">Reference proteome</keyword>
<evidence type="ECO:0000259" key="10">
    <source>
        <dbReference type="Pfam" id="PF02714"/>
    </source>
</evidence>
<evidence type="ECO:0000256" key="9">
    <source>
        <dbReference type="SAM" id="Phobius"/>
    </source>
</evidence>